<reference evidence="2" key="1">
    <citation type="submission" date="2013-01" db="EMBL/GenBank/DDBJ databases">
        <title>Draft Genome Sequence of a Mulberry Tree, Morus notabilis C.K. Schneid.</title>
        <authorList>
            <person name="He N."/>
            <person name="Zhao S."/>
        </authorList>
    </citation>
    <scope>NUCLEOTIDE SEQUENCE</scope>
</reference>
<proteinExistence type="predicted"/>
<evidence type="ECO:0000313" key="1">
    <source>
        <dbReference type="EMBL" id="EXB58149.1"/>
    </source>
</evidence>
<dbReference type="EMBL" id="KE344356">
    <property type="protein sequence ID" value="EXB58149.1"/>
    <property type="molecule type" value="Genomic_DNA"/>
</dbReference>
<dbReference type="Proteomes" id="UP000030645">
    <property type="component" value="Unassembled WGS sequence"/>
</dbReference>
<evidence type="ECO:0000313" key="2">
    <source>
        <dbReference type="Proteomes" id="UP000030645"/>
    </source>
</evidence>
<protein>
    <submittedName>
        <fullName evidence="1">Uncharacterized protein</fullName>
    </submittedName>
</protein>
<name>W9R8F8_9ROSA</name>
<organism evidence="1 2">
    <name type="scientific">Morus notabilis</name>
    <dbReference type="NCBI Taxonomy" id="981085"/>
    <lineage>
        <taxon>Eukaryota</taxon>
        <taxon>Viridiplantae</taxon>
        <taxon>Streptophyta</taxon>
        <taxon>Embryophyta</taxon>
        <taxon>Tracheophyta</taxon>
        <taxon>Spermatophyta</taxon>
        <taxon>Magnoliopsida</taxon>
        <taxon>eudicotyledons</taxon>
        <taxon>Gunneridae</taxon>
        <taxon>Pentapetalae</taxon>
        <taxon>rosids</taxon>
        <taxon>fabids</taxon>
        <taxon>Rosales</taxon>
        <taxon>Moraceae</taxon>
        <taxon>Moreae</taxon>
        <taxon>Morus</taxon>
    </lineage>
</organism>
<gene>
    <name evidence="1" type="ORF">L484_026349</name>
</gene>
<keyword evidence="2" id="KW-1185">Reference proteome</keyword>
<sequence>MERDPQQFVGLEEVRLILYDNQDGSGYMNHVSHFDPSFNLNREIFVVTPLQILSTPKAITHSEQSLGLVSSEGEECVGGEGRVSKMLGEVKEGSGGEGESLGGKIGKDGEGLGNVGDLLGAIDGKNGVVGIIGGT</sequence>
<accession>W9R8F8</accession>
<dbReference type="AlphaFoldDB" id="W9R8F8"/>